<protein>
    <submittedName>
        <fullName evidence="2">Uncharacterized protein</fullName>
    </submittedName>
</protein>
<accession>A0A1D6MT00</accession>
<evidence type="ECO:0000313" key="2">
    <source>
        <dbReference type="EMBL" id="ONM32046.1"/>
    </source>
</evidence>
<feature type="compositionally biased region" description="Polar residues" evidence="1">
    <location>
        <begin position="1"/>
        <end position="10"/>
    </location>
</feature>
<feature type="region of interest" description="Disordered" evidence="1">
    <location>
        <begin position="1"/>
        <end position="24"/>
    </location>
</feature>
<dbReference type="EMBL" id="CM007649">
    <property type="protein sequence ID" value="ONM32046.1"/>
    <property type="molecule type" value="Genomic_DNA"/>
</dbReference>
<dbReference type="AlphaFoldDB" id="A0A1D6MT00"/>
<evidence type="ECO:0000256" key="1">
    <source>
        <dbReference type="SAM" id="MobiDB-lite"/>
    </source>
</evidence>
<organism evidence="2">
    <name type="scientific">Zea mays</name>
    <name type="common">Maize</name>
    <dbReference type="NCBI Taxonomy" id="4577"/>
    <lineage>
        <taxon>Eukaryota</taxon>
        <taxon>Viridiplantae</taxon>
        <taxon>Streptophyta</taxon>
        <taxon>Embryophyta</taxon>
        <taxon>Tracheophyta</taxon>
        <taxon>Spermatophyta</taxon>
        <taxon>Magnoliopsida</taxon>
        <taxon>Liliopsida</taxon>
        <taxon>Poales</taxon>
        <taxon>Poaceae</taxon>
        <taxon>PACMAD clade</taxon>
        <taxon>Panicoideae</taxon>
        <taxon>Andropogonodae</taxon>
        <taxon>Andropogoneae</taxon>
        <taxon>Tripsacinae</taxon>
        <taxon>Zea</taxon>
    </lineage>
</organism>
<sequence length="24" mass="2600">MQASRSSNLEKQPPAQGRFLLALG</sequence>
<reference evidence="2" key="1">
    <citation type="submission" date="2015-12" db="EMBL/GenBank/DDBJ databases">
        <title>Update maize B73 reference genome by single molecule sequencing technologies.</title>
        <authorList>
            <consortium name="Maize Genome Sequencing Project"/>
            <person name="Ware D."/>
        </authorList>
    </citation>
    <scope>NUCLEOTIDE SEQUENCE [LARGE SCALE GENOMIC DNA]</scope>
    <source>
        <tissue evidence="2">Seedling</tissue>
    </source>
</reference>
<proteinExistence type="predicted"/>
<gene>
    <name evidence="2" type="ORF">ZEAMMB73_Zm00001d040793</name>
</gene>
<name>A0A1D6MT00_MAIZE</name>